<dbReference type="PIRSF" id="PIRSF002134">
    <property type="entry name" value="Ribosomal_S13"/>
    <property type="match status" value="1"/>
</dbReference>
<dbReference type="PANTHER" id="PTHR10871">
    <property type="entry name" value="30S RIBOSOMAL PROTEIN S13/40S RIBOSOMAL PROTEIN S18"/>
    <property type="match status" value="1"/>
</dbReference>
<dbReference type="GO" id="GO:0019843">
    <property type="term" value="F:rRNA binding"/>
    <property type="evidence" value="ECO:0007669"/>
    <property type="project" value="UniProtKB-UniRule"/>
</dbReference>
<keyword evidence="2 7" id="KW-0699">rRNA-binding</keyword>
<gene>
    <name evidence="7" type="primary">rpsM</name>
    <name evidence="9" type="ORF">MICH65_0329</name>
</gene>
<dbReference type="KEGG" id="caqa:MICH65_0329"/>
<dbReference type="SUPFAM" id="SSF46946">
    <property type="entry name" value="S13-like H2TH domain"/>
    <property type="match status" value="1"/>
</dbReference>
<evidence type="ECO:0000256" key="1">
    <source>
        <dbReference type="ARBA" id="ARBA00008080"/>
    </source>
</evidence>
<name>A0A857NA99_9BACT</name>
<evidence type="ECO:0000313" key="10">
    <source>
        <dbReference type="Proteomes" id="UP000463983"/>
    </source>
</evidence>
<dbReference type="GO" id="GO:0006412">
    <property type="term" value="P:translation"/>
    <property type="evidence" value="ECO:0007669"/>
    <property type="project" value="UniProtKB-UniRule"/>
</dbReference>
<dbReference type="GO" id="GO:0003735">
    <property type="term" value="F:structural constituent of ribosome"/>
    <property type="evidence" value="ECO:0007669"/>
    <property type="project" value="InterPro"/>
</dbReference>
<evidence type="ECO:0000313" key="9">
    <source>
        <dbReference type="EMBL" id="QHO63310.1"/>
    </source>
</evidence>
<comment type="function">
    <text evidence="7">Located at the top of the head of the 30S subunit, it contacts several helices of the 16S rRNA. In the 70S ribosome it contacts the 23S rRNA (bridge B1a) and protein L5 of the 50S subunit (bridge B1b), connecting the 2 subunits; these bridges are implicated in subunit movement. Contacts the tRNAs in the A and P-sites.</text>
</comment>
<proteinExistence type="inferred from homology"/>
<dbReference type="Proteomes" id="UP000463983">
    <property type="component" value="Chromosome"/>
</dbReference>
<dbReference type="InterPro" id="IPR001892">
    <property type="entry name" value="Ribosomal_uS13"/>
</dbReference>
<dbReference type="InterPro" id="IPR019980">
    <property type="entry name" value="Ribosomal_uS13_bac-type"/>
</dbReference>
<dbReference type="EMBL" id="CP047901">
    <property type="protein sequence ID" value="QHO63310.1"/>
    <property type="molecule type" value="Genomic_DNA"/>
</dbReference>
<dbReference type="Gene3D" id="1.10.8.50">
    <property type="match status" value="1"/>
</dbReference>
<keyword evidence="7" id="KW-0820">tRNA-binding</keyword>
<protein>
    <recommendedName>
        <fullName evidence="6 7">Small ribosomal subunit protein uS13</fullName>
    </recommendedName>
</protein>
<dbReference type="PANTHER" id="PTHR10871:SF1">
    <property type="entry name" value="SMALL RIBOSOMAL SUBUNIT PROTEIN US13M"/>
    <property type="match status" value="1"/>
</dbReference>
<reference evidence="10" key="1">
    <citation type="journal article" date="2020" name="Microorganisms">
        <title>Complete Genome of a Member of a New Bacterial Lineage in the Microgenomates Group Reveals an Unusual Nucleotide Composition Disparity Between Two Strands of DNA and Limited Metabolic Potential.</title>
        <authorList>
            <person name="Kadnikov V.V."/>
            <person name="Mardanov A.V."/>
            <person name="Beletsky A.V."/>
            <person name="Karnachuk O.V."/>
            <person name="Ravin N.V."/>
        </authorList>
    </citation>
    <scope>NUCLEOTIDE SEQUENCE [LARGE SCALE GENOMIC DNA]</scope>
</reference>
<organism evidence="9 10">
    <name type="scientific">Candidatus Chazhemtobacterium aquaticus</name>
    <dbReference type="NCBI Taxonomy" id="2715735"/>
    <lineage>
        <taxon>Bacteria</taxon>
        <taxon>Candidatus Chazhemtobacteraceae</taxon>
        <taxon>Candidatus Chazhemtobacterium</taxon>
    </lineage>
</organism>
<evidence type="ECO:0000256" key="2">
    <source>
        <dbReference type="ARBA" id="ARBA00022730"/>
    </source>
</evidence>
<keyword evidence="3 7" id="KW-0694">RNA-binding</keyword>
<evidence type="ECO:0000256" key="4">
    <source>
        <dbReference type="ARBA" id="ARBA00022980"/>
    </source>
</evidence>
<dbReference type="Gene3D" id="4.10.910.10">
    <property type="entry name" value="30s ribosomal protein s13, domain 2"/>
    <property type="match status" value="1"/>
</dbReference>
<dbReference type="AlphaFoldDB" id="A0A857NA99"/>
<sequence>MPRIAGVDIPNDKPIKISLTYIYGVGHATASKILSELKINPDLKANKLTNSQIQSIANWLDRLPTEGDLKKIVRDNIQRLKRIGSYRGLRHMAGLPSRGQRTRTNARSIRGRRKTIGAMTKEMRQKMETVTPTK</sequence>
<evidence type="ECO:0000256" key="8">
    <source>
        <dbReference type="RuleBase" id="RU003830"/>
    </source>
</evidence>
<keyword evidence="5 7" id="KW-0687">Ribonucleoprotein</keyword>
<keyword evidence="4 7" id="KW-0689">Ribosomal protein</keyword>
<comment type="subunit">
    <text evidence="7">Part of the 30S ribosomal subunit. Forms a loose heterodimer with protein S19. Forms two bridges to the 50S subunit in the 70S ribosome.</text>
</comment>
<evidence type="ECO:0000256" key="3">
    <source>
        <dbReference type="ARBA" id="ARBA00022884"/>
    </source>
</evidence>
<dbReference type="Pfam" id="PF00416">
    <property type="entry name" value="Ribosomal_S13"/>
    <property type="match status" value="1"/>
</dbReference>
<dbReference type="GO" id="GO:0000049">
    <property type="term" value="F:tRNA binding"/>
    <property type="evidence" value="ECO:0007669"/>
    <property type="project" value="UniProtKB-UniRule"/>
</dbReference>
<dbReference type="InterPro" id="IPR027437">
    <property type="entry name" value="Rbsml_uS13_C"/>
</dbReference>
<dbReference type="FunFam" id="1.10.8.50:FF:000001">
    <property type="entry name" value="30S ribosomal protein S13"/>
    <property type="match status" value="1"/>
</dbReference>
<dbReference type="GO" id="GO:0015935">
    <property type="term" value="C:small ribosomal subunit"/>
    <property type="evidence" value="ECO:0007669"/>
    <property type="project" value="TreeGrafter"/>
</dbReference>
<dbReference type="HAMAP" id="MF_01315">
    <property type="entry name" value="Ribosomal_uS13"/>
    <property type="match status" value="1"/>
</dbReference>
<dbReference type="RefSeq" id="WP_161931697.1">
    <property type="nucleotide sequence ID" value="NZ_CP047901.1"/>
</dbReference>
<dbReference type="NCBIfam" id="TIGR03631">
    <property type="entry name" value="uS13_bact"/>
    <property type="match status" value="1"/>
</dbReference>
<accession>A0A857NA99</accession>
<dbReference type="GO" id="GO:0005829">
    <property type="term" value="C:cytosol"/>
    <property type="evidence" value="ECO:0007669"/>
    <property type="project" value="TreeGrafter"/>
</dbReference>
<dbReference type="PROSITE" id="PS50159">
    <property type="entry name" value="RIBOSOMAL_S13_2"/>
    <property type="match status" value="1"/>
</dbReference>
<evidence type="ECO:0000256" key="7">
    <source>
        <dbReference type="HAMAP-Rule" id="MF_01315"/>
    </source>
</evidence>
<dbReference type="InterPro" id="IPR010979">
    <property type="entry name" value="Ribosomal_uS13-like_H2TH"/>
</dbReference>
<evidence type="ECO:0000256" key="6">
    <source>
        <dbReference type="ARBA" id="ARBA00035166"/>
    </source>
</evidence>
<comment type="similarity">
    <text evidence="1 7 8">Belongs to the universal ribosomal protein uS13 family.</text>
</comment>
<keyword evidence="10" id="KW-1185">Reference proteome</keyword>
<evidence type="ECO:0000256" key="5">
    <source>
        <dbReference type="ARBA" id="ARBA00023274"/>
    </source>
</evidence>